<evidence type="ECO:0000256" key="1">
    <source>
        <dbReference type="ARBA" id="ARBA00004496"/>
    </source>
</evidence>
<evidence type="ECO:0000313" key="3">
    <source>
        <dbReference type="EMBL" id="GEU41597.1"/>
    </source>
</evidence>
<dbReference type="InterPro" id="IPR050292">
    <property type="entry name" value="Glutamine_Synthetase"/>
</dbReference>
<protein>
    <submittedName>
        <fullName evidence="3">Glutamine synthetase</fullName>
    </submittedName>
</protein>
<dbReference type="GO" id="GO:0006542">
    <property type="term" value="P:glutamine biosynthetic process"/>
    <property type="evidence" value="ECO:0007669"/>
    <property type="project" value="TreeGrafter"/>
</dbReference>
<keyword evidence="2" id="KW-0963">Cytoplasm</keyword>
<dbReference type="GO" id="GO:0004356">
    <property type="term" value="F:glutamine synthetase activity"/>
    <property type="evidence" value="ECO:0007669"/>
    <property type="project" value="TreeGrafter"/>
</dbReference>
<dbReference type="SUPFAM" id="SSF55931">
    <property type="entry name" value="Glutamine synthetase/guanido kinase"/>
    <property type="match status" value="1"/>
</dbReference>
<dbReference type="InterPro" id="IPR014746">
    <property type="entry name" value="Gln_synth/guanido_kin_cat_dom"/>
</dbReference>
<proteinExistence type="predicted"/>
<sequence>MKADGGYEVIKMAIGKLEKKHIEHIATYGEGSERRSTGKHETADIKNFNWDGFRMIWYGNLGALIRVERDTERKKNGYFEDQRPLLNMDPYVATFMITETIIIWKP</sequence>
<name>A0A6L2JYI5_TANCI</name>
<dbReference type="PANTHER" id="PTHR20852:SF93">
    <property type="entry name" value="GLUTAMINE SYNTHETASE CYTOSOLIC ISOZYME 1-1"/>
    <property type="match status" value="1"/>
</dbReference>
<organism evidence="3">
    <name type="scientific">Tanacetum cinerariifolium</name>
    <name type="common">Dalmatian daisy</name>
    <name type="synonym">Chrysanthemum cinerariifolium</name>
    <dbReference type="NCBI Taxonomy" id="118510"/>
    <lineage>
        <taxon>Eukaryota</taxon>
        <taxon>Viridiplantae</taxon>
        <taxon>Streptophyta</taxon>
        <taxon>Embryophyta</taxon>
        <taxon>Tracheophyta</taxon>
        <taxon>Spermatophyta</taxon>
        <taxon>Magnoliopsida</taxon>
        <taxon>eudicotyledons</taxon>
        <taxon>Gunneridae</taxon>
        <taxon>Pentapetalae</taxon>
        <taxon>asterids</taxon>
        <taxon>campanulids</taxon>
        <taxon>Asterales</taxon>
        <taxon>Asteraceae</taxon>
        <taxon>Asteroideae</taxon>
        <taxon>Anthemideae</taxon>
        <taxon>Anthemidinae</taxon>
        <taxon>Tanacetum</taxon>
    </lineage>
</organism>
<reference evidence="3" key="1">
    <citation type="journal article" date="2019" name="Sci. Rep.">
        <title>Draft genome of Tanacetum cinerariifolium, the natural source of mosquito coil.</title>
        <authorList>
            <person name="Yamashiro T."/>
            <person name="Shiraishi A."/>
            <person name="Satake H."/>
            <person name="Nakayama K."/>
        </authorList>
    </citation>
    <scope>NUCLEOTIDE SEQUENCE</scope>
</reference>
<dbReference type="AlphaFoldDB" id="A0A6L2JYI5"/>
<dbReference type="Gene3D" id="3.30.590.10">
    <property type="entry name" value="Glutamine synthetase/guanido kinase, catalytic domain"/>
    <property type="match status" value="1"/>
</dbReference>
<dbReference type="GO" id="GO:0005737">
    <property type="term" value="C:cytoplasm"/>
    <property type="evidence" value="ECO:0007669"/>
    <property type="project" value="UniProtKB-SubCell"/>
</dbReference>
<gene>
    <name evidence="3" type="ORF">Tci_013575</name>
</gene>
<accession>A0A6L2JYI5</accession>
<dbReference type="EMBL" id="BKCJ010001459">
    <property type="protein sequence ID" value="GEU41597.1"/>
    <property type="molecule type" value="Genomic_DNA"/>
</dbReference>
<evidence type="ECO:0000256" key="2">
    <source>
        <dbReference type="ARBA" id="ARBA00022490"/>
    </source>
</evidence>
<dbReference type="PANTHER" id="PTHR20852">
    <property type="entry name" value="GLUTAMINE SYNTHETASE"/>
    <property type="match status" value="1"/>
</dbReference>
<comment type="subcellular location">
    <subcellularLocation>
        <location evidence="1">Cytoplasm</location>
    </subcellularLocation>
</comment>
<comment type="caution">
    <text evidence="3">The sequence shown here is derived from an EMBL/GenBank/DDBJ whole genome shotgun (WGS) entry which is preliminary data.</text>
</comment>